<keyword evidence="4" id="KW-1185">Reference proteome</keyword>
<evidence type="ECO:0000256" key="1">
    <source>
        <dbReference type="SAM" id="MobiDB-lite"/>
    </source>
</evidence>
<gene>
    <name evidence="3" type="ORF">ODALV1_LOCUS31083</name>
</gene>
<protein>
    <submittedName>
        <fullName evidence="3">Uncharacterized protein</fullName>
    </submittedName>
</protein>
<feature type="region of interest" description="Disordered" evidence="1">
    <location>
        <begin position="21"/>
        <end position="53"/>
    </location>
</feature>
<evidence type="ECO:0000256" key="2">
    <source>
        <dbReference type="SAM" id="SignalP"/>
    </source>
</evidence>
<accession>A0ABP1S9F1</accession>
<sequence length="364" mass="41600">MINLLLLLLYIDGSSIYELASPQKPDDQTTSETESFQDQGSKNVTVTSDDNRVEGCTSLNDECLEKVESVVSHQTYSQNRYIQDGSSQDLKNDDHKDEGCADSRKKCQVVTKILTETAVRTVSDTNFGDPSTWPFPLLPSFKDSLIKKGPVQCILEKYPKVDGRGFHRCQFTNTSTDSLKNNKLSISIYKLWDKFTRIFKIKMHEDSHQHMLADVAWSNYVYRLENGQTIDENATALSEKESSSWKLVLKCMLDVLTNVDIPESNLDKFEREFFKNLLERIIEKFGGRFQALRVVASEFGFMWGHQLESNSTPDLINAVKDLALKYHEDLDGAKMLQEIGALKSSVEPFVPQGNRYLRRQHWIS</sequence>
<name>A0ABP1S9F1_9HEXA</name>
<keyword evidence="2" id="KW-0732">Signal</keyword>
<dbReference type="EMBL" id="CAXLJM020000164">
    <property type="protein sequence ID" value="CAL8147249.1"/>
    <property type="molecule type" value="Genomic_DNA"/>
</dbReference>
<evidence type="ECO:0000313" key="3">
    <source>
        <dbReference type="EMBL" id="CAL8147249.1"/>
    </source>
</evidence>
<evidence type="ECO:0000313" key="4">
    <source>
        <dbReference type="Proteomes" id="UP001642540"/>
    </source>
</evidence>
<comment type="caution">
    <text evidence="3">The sequence shown here is derived from an EMBL/GenBank/DDBJ whole genome shotgun (WGS) entry which is preliminary data.</text>
</comment>
<feature type="compositionally biased region" description="Polar residues" evidence="1">
    <location>
        <begin position="28"/>
        <end position="48"/>
    </location>
</feature>
<reference evidence="3 4" key="1">
    <citation type="submission" date="2024-08" db="EMBL/GenBank/DDBJ databases">
        <authorList>
            <person name="Cucini C."/>
            <person name="Frati F."/>
        </authorList>
    </citation>
    <scope>NUCLEOTIDE SEQUENCE [LARGE SCALE GENOMIC DNA]</scope>
</reference>
<dbReference type="Proteomes" id="UP001642540">
    <property type="component" value="Unassembled WGS sequence"/>
</dbReference>
<proteinExistence type="predicted"/>
<feature type="signal peptide" evidence="2">
    <location>
        <begin position="1"/>
        <end position="16"/>
    </location>
</feature>
<feature type="chain" id="PRO_5045863846" evidence="2">
    <location>
        <begin position="17"/>
        <end position="364"/>
    </location>
</feature>
<organism evidence="3 4">
    <name type="scientific">Orchesella dallaii</name>
    <dbReference type="NCBI Taxonomy" id="48710"/>
    <lineage>
        <taxon>Eukaryota</taxon>
        <taxon>Metazoa</taxon>
        <taxon>Ecdysozoa</taxon>
        <taxon>Arthropoda</taxon>
        <taxon>Hexapoda</taxon>
        <taxon>Collembola</taxon>
        <taxon>Entomobryomorpha</taxon>
        <taxon>Entomobryoidea</taxon>
        <taxon>Orchesellidae</taxon>
        <taxon>Orchesellinae</taxon>
        <taxon>Orchesella</taxon>
    </lineage>
</organism>